<feature type="region of interest" description="Disordered" evidence="1">
    <location>
        <begin position="153"/>
        <end position="205"/>
    </location>
</feature>
<proteinExistence type="predicted"/>
<dbReference type="Proteomes" id="UP001432027">
    <property type="component" value="Unassembled WGS sequence"/>
</dbReference>
<evidence type="ECO:0000256" key="1">
    <source>
        <dbReference type="SAM" id="MobiDB-lite"/>
    </source>
</evidence>
<name>A0AAV5T2P0_9BILA</name>
<organism evidence="2 3">
    <name type="scientific">Pristionchus entomophagus</name>
    <dbReference type="NCBI Taxonomy" id="358040"/>
    <lineage>
        <taxon>Eukaryota</taxon>
        <taxon>Metazoa</taxon>
        <taxon>Ecdysozoa</taxon>
        <taxon>Nematoda</taxon>
        <taxon>Chromadorea</taxon>
        <taxon>Rhabditida</taxon>
        <taxon>Rhabditina</taxon>
        <taxon>Diplogasteromorpha</taxon>
        <taxon>Diplogasteroidea</taxon>
        <taxon>Neodiplogasteridae</taxon>
        <taxon>Pristionchus</taxon>
    </lineage>
</organism>
<comment type="caution">
    <text evidence="2">The sequence shown here is derived from an EMBL/GenBank/DDBJ whole genome shotgun (WGS) entry which is preliminary data.</text>
</comment>
<feature type="compositionally biased region" description="Basic and acidic residues" evidence="1">
    <location>
        <begin position="172"/>
        <end position="185"/>
    </location>
</feature>
<feature type="region of interest" description="Disordered" evidence="1">
    <location>
        <begin position="1"/>
        <end position="32"/>
    </location>
</feature>
<gene>
    <name evidence="2" type="ORF">PENTCL1PPCAC_11525</name>
</gene>
<evidence type="ECO:0000313" key="2">
    <source>
        <dbReference type="EMBL" id="GMS89350.1"/>
    </source>
</evidence>
<dbReference type="Pfam" id="PF22945">
    <property type="entry name" value="LEM-3_GIY-YIG"/>
    <property type="match status" value="1"/>
</dbReference>
<evidence type="ECO:0000313" key="3">
    <source>
        <dbReference type="Proteomes" id="UP001432027"/>
    </source>
</evidence>
<accession>A0AAV5T2P0</accession>
<dbReference type="EMBL" id="BTSX01000003">
    <property type="protein sequence ID" value="GMS89350.1"/>
    <property type="molecule type" value="Genomic_DNA"/>
</dbReference>
<sequence length="385" mass="45205">MERDEVLRRMQRENLEQQRRDMRLQRENWEQQRTDMRLRRREEDQQKMLEALQRKDDELKWAAHELLMKDEELRRRREGLKRKNDELKSKDKELQRKDTELKWKTKLLILIQENMASVKEKMTAKFRQYKEVATHLLGSLQVDLTKRITALNRRKRQHEQEEDSGNAASKKPCTDDALPRQELTSHDVTPVIGRASEVQGGSSTSVHRENDLYTWIPAVGRLGGTFVKNSKNSHHGVKYSKPLERSFAGESWKEKYIRAMDEEMRNEFIDKGCVHYLYLYVDTTKLEFELTKITLQQLLAAIIYIGRGKGTRAYEHIVAAGNFLRGQPMVLTAHEQMITEIYQGGGNVAVLQFQQNLSEEGISDMKLSLNARARISAEEFRKRFN</sequence>
<keyword evidence="3" id="KW-1185">Reference proteome</keyword>
<protein>
    <submittedName>
        <fullName evidence="2">Uncharacterized protein</fullName>
    </submittedName>
</protein>
<dbReference type="AlphaFoldDB" id="A0AAV5T2P0"/>
<reference evidence="2" key="1">
    <citation type="submission" date="2023-10" db="EMBL/GenBank/DDBJ databases">
        <title>Genome assembly of Pristionchus species.</title>
        <authorList>
            <person name="Yoshida K."/>
            <person name="Sommer R.J."/>
        </authorList>
    </citation>
    <scope>NUCLEOTIDE SEQUENCE</scope>
    <source>
        <strain evidence="2">RS0144</strain>
    </source>
</reference>